<dbReference type="InterPro" id="IPR016040">
    <property type="entry name" value="NAD(P)-bd_dom"/>
</dbReference>
<dbReference type="Pfam" id="PF13460">
    <property type="entry name" value="NAD_binding_10"/>
    <property type="match status" value="1"/>
</dbReference>
<accession>A0AA49JHH2</accession>
<name>A0AA49JHH2_9BACT</name>
<organism evidence="2">
    <name type="scientific">Roseihalotalea indica</name>
    <dbReference type="NCBI Taxonomy" id="2867963"/>
    <lineage>
        <taxon>Bacteria</taxon>
        <taxon>Pseudomonadati</taxon>
        <taxon>Bacteroidota</taxon>
        <taxon>Cytophagia</taxon>
        <taxon>Cytophagales</taxon>
        <taxon>Catalimonadaceae</taxon>
        <taxon>Roseihalotalea</taxon>
    </lineage>
</organism>
<sequence>MSQRHALVAGATGLVGNELLQQLIHGRYYQTISVLSRREVETSSKRVETIIVDYDKLTAKDIPAGVDDVYCCLGTTMKKAGSKEGFKKVDYAYPLKVAELAHKKGTKQYLLVSAMGADADSMFFYNQVKGEVEQAIAEVGFSAFHVFRPSLIMGERHDNRGGEKIAQTVMGGISPAMVGWLRKYRPIEGKDIASAMVRMAKKELEGIYIFESDKIQTIANYEAAGV</sequence>
<reference evidence="2" key="2">
    <citation type="journal article" date="2024" name="Antonie Van Leeuwenhoek">
        <title>Roseihalotalea indica gen. nov., sp. nov., a halophilic Bacteroidetes from mesopelagic Southwest Indian Ocean with higher carbohydrate metabolic potential.</title>
        <authorList>
            <person name="Chen B."/>
            <person name="Zhang M."/>
            <person name="Lin D."/>
            <person name="Ye J."/>
            <person name="Tang K."/>
        </authorList>
    </citation>
    <scope>NUCLEOTIDE SEQUENCE</scope>
    <source>
        <strain evidence="2">TK19036</strain>
    </source>
</reference>
<reference evidence="2" key="1">
    <citation type="journal article" date="2023" name="Comput. Struct. Biotechnol. J.">
        <title>Discovery of a novel marine Bacteroidetes with a rich repertoire of carbohydrate-active enzymes.</title>
        <authorList>
            <person name="Chen B."/>
            <person name="Liu G."/>
            <person name="Chen Q."/>
            <person name="Wang H."/>
            <person name="Liu L."/>
            <person name="Tang K."/>
        </authorList>
    </citation>
    <scope>NUCLEOTIDE SEQUENCE</scope>
    <source>
        <strain evidence="2">TK19036</strain>
    </source>
</reference>
<gene>
    <name evidence="2" type="ORF">K4G66_10030</name>
</gene>
<protein>
    <submittedName>
        <fullName evidence="2">Oxidoreductase</fullName>
    </submittedName>
</protein>
<proteinExistence type="predicted"/>
<feature type="domain" description="NAD(P)-binding" evidence="1">
    <location>
        <begin position="10"/>
        <end position="127"/>
    </location>
</feature>
<dbReference type="SUPFAM" id="SSF51735">
    <property type="entry name" value="NAD(P)-binding Rossmann-fold domains"/>
    <property type="match status" value="1"/>
</dbReference>
<dbReference type="CDD" id="cd05250">
    <property type="entry name" value="CC3_like_SDR_a"/>
    <property type="match status" value="1"/>
</dbReference>
<dbReference type="PANTHER" id="PTHR14097">
    <property type="entry name" value="OXIDOREDUCTASE HTATIP2"/>
    <property type="match status" value="1"/>
</dbReference>
<dbReference type="InterPro" id="IPR036291">
    <property type="entry name" value="NAD(P)-bd_dom_sf"/>
</dbReference>
<dbReference type="Gene3D" id="3.40.50.720">
    <property type="entry name" value="NAD(P)-binding Rossmann-like Domain"/>
    <property type="match status" value="1"/>
</dbReference>
<dbReference type="PANTHER" id="PTHR14097:SF7">
    <property type="entry name" value="OXIDOREDUCTASE HTATIP2"/>
    <property type="match status" value="1"/>
</dbReference>
<dbReference type="EMBL" id="CP120682">
    <property type="protein sequence ID" value="WKN39039.1"/>
    <property type="molecule type" value="Genomic_DNA"/>
</dbReference>
<evidence type="ECO:0000313" key="2">
    <source>
        <dbReference type="EMBL" id="WKN39039.1"/>
    </source>
</evidence>
<evidence type="ECO:0000259" key="1">
    <source>
        <dbReference type="Pfam" id="PF13460"/>
    </source>
</evidence>
<dbReference type="AlphaFoldDB" id="A0AA49JHH2"/>